<dbReference type="RefSeq" id="WP_255062486.1">
    <property type="nucleotide sequence ID" value="NZ_JANDBD010000009.1"/>
</dbReference>
<dbReference type="Gene3D" id="3.90.1200.10">
    <property type="match status" value="1"/>
</dbReference>
<dbReference type="InterPro" id="IPR002575">
    <property type="entry name" value="Aminoglycoside_PTrfase"/>
</dbReference>
<evidence type="ECO:0000313" key="3">
    <source>
        <dbReference type="Proteomes" id="UP001651690"/>
    </source>
</evidence>
<name>A0ABT1M6L6_9MYCO</name>
<protein>
    <submittedName>
        <fullName evidence="2">Phosphotransferase family protein</fullName>
    </submittedName>
</protein>
<reference evidence="2 3" key="1">
    <citation type="submission" date="2022-06" db="EMBL/GenBank/DDBJ databases">
        <title>Mycolicibacterium sp. CAU 1645 isolated from seawater.</title>
        <authorList>
            <person name="Kim W."/>
        </authorList>
    </citation>
    <scope>NUCLEOTIDE SEQUENCE [LARGE SCALE GENOMIC DNA]</scope>
    <source>
        <strain evidence="2 3">CAU 1645</strain>
    </source>
</reference>
<proteinExistence type="predicted"/>
<gene>
    <name evidence="2" type="ORF">NM203_21660</name>
</gene>
<dbReference type="SUPFAM" id="SSF56112">
    <property type="entry name" value="Protein kinase-like (PK-like)"/>
    <property type="match status" value="1"/>
</dbReference>
<dbReference type="InterPro" id="IPR041726">
    <property type="entry name" value="ACAD10_11_N"/>
</dbReference>
<organism evidence="2 3">
    <name type="scientific">Mycolicibacterium arenosum</name>
    <dbReference type="NCBI Taxonomy" id="2952157"/>
    <lineage>
        <taxon>Bacteria</taxon>
        <taxon>Bacillati</taxon>
        <taxon>Actinomycetota</taxon>
        <taxon>Actinomycetes</taxon>
        <taxon>Mycobacteriales</taxon>
        <taxon>Mycobacteriaceae</taxon>
        <taxon>Mycolicibacterium</taxon>
    </lineage>
</organism>
<feature type="domain" description="Aminoglycoside phosphotransferase" evidence="1">
    <location>
        <begin position="21"/>
        <end position="224"/>
    </location>
</feature>
<evidence type="ECO:0000259" key="1">
    <source>
        <dbReference type="Pfam" id="PF01636"/>
    </source>
</evidence>
<dbReference type="Pfam" id="PF01636">
    <property type="entry name" value="APH"/>
    <property type="match status" value="1"/>
</dbReference>
<accession>A0ABT1M6L6</accession>
<dbReference type="PANTHER" id="PTHR21310:SF40">
    <property type="entry name" value="AMINOGLYCOSIDE PHOSPHOTRANSFERASE DOMAIN-CONTAINING PROTEIN-RELATED"/>
    <property type="match status" value="1"/>
</dbReference>
<dbReference type="Proteomes" id="UP001651690">
    <property type="component" value="Unassembled WGS sequence"/>
</dbReference>
<dbReference type="Gene3D" id="3.30.200.20">
    <property type="entry name" value="Phosphorylase Kinase, domain 1"/>
    <property type="match status" value="1"/>
</dbReference>
<dbReference type="CDD" id="cd05154">
    <property type="entry name" value="ACAD10_11_N-like"/>
    <property type="match status" value="1"/>
</dbReference>
<comment type="caution">
    <text evidence="2">The sequence shown here is derived from an EMBL/GenBank/DDBJ whole genome shotgun (WGS) entry which is preliminary data.</text>
</comment>
<dbReference type="InterPro" id="IPR051678">
    <property type="entry name" value="AGP_Transferase"/>
</dbReference>
<dbReference type="EMBL" id="JANDBD010000009">
    <property type="protein sequence ID" value="MCP9274804.1"/>
    <property type="molecule type" value="Genomic_DNA"/>
</dbReference>
<dbReference type="PANTHER" id="PTHR21310">
    <property type="entry name" value="AMINOGLYCOSIDE PHOSPHOTRANSFERASE-RELATED-RELATED"/>
    <property type="match status" value="1"/>
</dbReference>
<keyword evidence="3" id="KW-1185">Reference proteome</keyword>
<dbReference type="InterPro" id="IPR011009">
    <property type="entry name" value="Kinase-like_dom_sf"/>
</dbReference>
<evidence type="ECO:0000313" key="2">
    <source>
        <dbReference type="EMBL" id="MCP9274804.1"/>
    </source>
</evidence>
<sequence length="307" mass="33400">MTDSDLDALRSRLAGHGVVDVVPLAGGASSLTYRGDRDGAPVVVKVAPPGHAPVGHRDVLRQARILDELSKSDVPVPVVLARDEGSPPLFVMTLVEGDAFEPLFDRPQVFDPDVPQRYREATRVMAALHRVRPPLSEPVVDATAEVDRWCATLGTVDAALVPGWTNTADALRSSVPAALEPSIVHGDFRLGNLLAEGARIKAVIDWEIWSLGDSRIDLGWFLINANPATYQRPSPYTDAVPTRAELLECYGNAPDIEWFMALACFKSAATWSLIVKHNRRRATPRPELEAMAPVLTGLLRQADELLA</sequence>